<dbReference type="AlphaFoldDB" id="A0A1G1Z595"/>
<feature type="transmembrane region" description="Helical" evidence="1">
    <location>
        <begin position="67"/>
        <end position="88"/>
    </location>
</feature>
<sequence length="139" mass="15995">MVKTVKPIYICFLFIFFVVLDVLANIYDWFWIFGWFDVLMHFLGGALAGAAFFWIFPRFFITFNRSFTQFFIIFTLAMGFVALVGVVWEFHELVFDIQGSVADTMEDLFNDFAGGAVAALIIFFRQKKSFIASQPSTDA</sequence>
<accession>A0A1G1Z595</accession>
<comment type="caution">
    <text evidence="2">The sequence shown here is derived from an EMBL/GenBank/DDBJ whole genome shotgun (WGS) entry which is preliminary data.</text>
</comment>
<keyword evidence="1" id="KW-1133">Transmembrane helix</keyword>
<feature type="transmembrane region" description="Helical" evidence="1">
    <location>
        <begin position="33"/>
        <end position="55"/>
    </location>
</feature>
<gene>
    <name evidence="2" type="ORF">A3F24_00775</name>
</gene>
<dbReference type="EMBL" id="MHIX01000009">
    <property type="protein sequence ID" value="OGY59783.1"/>
    <property type="molecule type" value="Genomic_DNA"/>
</dbReference>
<protein>
    <recommendedName>
        <fullName evidence="4">VanZ-like domain-containing protein</fullName>
    </recommendedName>
</protein>
<name>A0A1G1Z595_9BACT</name>
<dbReference type="Pfam" id="PF09997">
    <property type="entry name" value="DUF2238"/>
    <property type="match status" value="1"/>
</dbReference>
<dbReference type="InterPro" id="IPR014509">
    <property type="entry name" value="YjdF-like"/>
</dbReference>
<proteinExistence type="predicted"/>
<organism evidence="2 3">
    <name type="scientific">Candidatus Colwellbacteria bacterium RIFCSPHIGHO2_12_FULL_44_17</name>
    <dbReference type="NCBI Taxonomy" id="1797689"/>
    <lineage>
        <taxon>Bacteria</taxon>
        <taxon>Candidatus Colwelliibacteriota</taxon>
    </lineage>
</organism>
<evidence type="ECO:0000256" key="1">
    <source>
        <dbReference type="SAM" id="Phobius"/>
    </source>
</evidence>
<feature type="transmembrane region" description="Helical" evidence="1">
    <location>
        <begin position="108"/>
        <end position="124"/>
    </location>
</feature>
<reference evidence="2 3" key="1">
    <citation type="journal article" date="2016" name="Nat. Commun.">
        <title>Thousands of microbial genomes shed light on interconnected biogeochemical processes in an aquifer system.</title>
        <authorList>
            <person name="Anantharaman K."/>
            <person name="Brown C.T."/>
            <person name="Hug L.A."/>
            <person name="Sharon I."/>
            <person name="Castelle C.J."/>
            <person name="Probst A.J."/>
            <person name="Thomas B.C."/>
            <person name="Singh A."/>
            <person name="Wilkins M.J."/>
            <person name="Karaoz U."/>
            <person name="Brodie E.L."/>
            <person name="Williams K.H."/>
            <person name="Hubbard S.S."/>
            <person name="Banfield J.F."/>
        </authorList>
    </citation>
    <scope>NUCLEOTIDE SEQUENCE [LARGE SCALE GENOMIC DNA]</scope>
</reference>
<dbReference type="Proteomes" id="UP000178515">
    <property type="component" value="Unassembled WGS sequence"/>
</dbReference>
<evidence type="ECO:0008006" key="4">
    <source>
        <dbReference type="Google" id="ProtNLM"/>
    </source>
</evidence>
<dbReference type="STRING" id="1797689.A3F24_00775"/>
<feature type="transmembrane region" description="Helical" evidence="1">
    <location>
        <begin position="7"/>
        <end position="27"/>
    </location>
</feature>
<evidence type="ECO:0000313" key="2">
    <source>
        <dbReference type="EMBL" id="OGY59783.1"/>
    </source>
</evidence>
<keyword evidence="1" id="KW-0472">Membrane</keyword>
<evidence type="ECO:0000313" key="3">
    <source>
        <dbReference type="Proteomes" id="UP000178515"/>
    </source>
</evidence>
<keyword evidence="1" id="KW-0812">Transmembrane</keyword>